<dbReference type="Proteomes" id="UP001057402">
    <property type="component" value="Chromosome 8"/>
</dbReference>
<keyword evidence="2" id="KW-1185">Reference proteome</keyword>
<sequence length="265" mass="30791">MNFSEVAEKPGSPEWNRVRDQVKEALVEHGCFEATFDGVPMDSRKLLQGSMNELFELPLETNMRNFSEKPYHGYAGQYTMFPLYERIGIENADIYDEVDNLSKTFWPEGHPGFSKTIQSFSERLLALDQIIRKMILESLGLEKYMVEHISSTYYLLRINKYKGPQTDDGKVGVAKHTDKSMLTILYQNEVEGLEVETKGGDLDSLEARTRFFHCHERDSLHAGHLIKAPDELVDDEHPLLFKPFDHCEFMRFLYLNEDEDYQQFA</sequence>
<proteinExistence type="predicted"/>
<comment type="caution">
    <text evidence="1">The sequence shown here is derived from an EMBL/GenBank/DDBJ whole genome shotgun (WGS) entry which is preliminary data.</text>
</comment>
<accession>A0ACB9N4Q7</accession>
<evidence type="ECO:0000313" key="2">
    <source>
        <dbReference type="Proteomes" id="UP001057402"/>
    </source>
</evidence>
<dbReference type="EMBL" id="CM042887">
    <property type="protein sequence ID" value="KAI4331462.1"/>
    <property type="molecule type" value="Genomic_DNA"/>
</dbReference>
<name>A0ACB9N4Q7_9MYRT</name>
<gene>
    <name evidence="1" type="ORF">MLD38_029650</name>
</gene>
<evidence type="ECO:0000313" key="1">
    <source>
        <dbReference type="EMBL" id="KAI4331462.1"/>
    </source>
</evidence>
<reference evidence="2" key="1">
    <citation type="journal article" date="2023" name="Front. Plant Sci.">
        <title>Chromosomal-level genome assembly of Melastoma candidum provides insights into trichome evolution.</title>
        <authorList>
            <person name="Zhong Y."/>
            <person name="Wu W."/>
            <person name="Sun C."/>
            <person name="Zou P."/>
            <person name="Liu Y."/>
            <person name="Dai S."/>
            <person name="Zhou R."/>
        </authorList>
    </citation>
    <scope>NUCLEOTIDE SEQUENCE [LARGE SCALE GENOMIC DNA]</scope>
</reference>
<protein>
    <submittedName>
        <fullName evidence="1">Uncharacterized protein</fullName>
    </submittedName>
</protein>
<organism evidence="1 2">
    <name type="scientific">Melastoma candidum</name>
    <dbReference type="NCBI Taxonomy" id="119954"/>
    <lineage>
        <taxon>Eukaryota</taxon>
        <taxon>Viridiplantae</taxon>
        <taxon>Streptophyta</taxon>
        <taxon>Embryophyta</taxon>
        <taxon>Tracheophyta</taxon>
        <taxon>Spermatophyta</taxon>
        <taxon>Magnoliopsida</taxon>
        <taxon>eudicotyledons</taxon>
        <taxon>Gunneridae</taxon>
        <taxon>Pentapetalae</taxon>
        <taxon>rosids</taxon>
        <taxon>malvids</taxon>
        <taxon>Myrtales</taxon>
        <taxon>Melastomataceae</taxon>
        <taxon>Melastomatoideae</taxon>
        <taxon>Melastomateae</taxon>
        <taxon>Melastoma</taxon>
    </lineage>
</organism>